<feature type="domain" description="TonB C-terminal" evidence="12">
    <location>
        <begin position="148"/>
        <end position="240"/>
    </location>
</feature>
<gene>
    <name evidence="13" type="ORF">RQX22_14145</name>
</gene>
<organism evidence="13 14">
    <name type="scientific">Sphingosinicella rhizophila</name>
    <dbReference type="NCBI Taxonomy" id="3050082"/>
    <lineage>
        <taxon>Bacteria</taxon>
        <taxon>Pseudomonadati</taxon>
        <taxon>Pseudomonadota</taxon>
        <taxon>Alphaproteobacteria</taxon>
        <taxon>Sphingomonadales</taxon>
        <taxon>Sphingosinicellaceae</taxon>
        <taxon>Sphingosinicella</taxon>
    </lineage>
</organism>
<dbReference type="InterPro" id="IPR037682">
    <property type="entry name" value="TonB_C"/>
</dbReference>
<evidence type="ECO:0000256" key="5">
    <source>
        <dbReference type="ARBA" id="ARBA00022519"/>
    </source>
</evidence>
<evidence type="ECO:0000256" key="11">
    <source>
        <dbReference type="SAM" id="Phobius"/>
    </source>
</evidence>
<evidence type="ECO:0000256" key="4">
    <source>
        <dbReference type="ARBA" id="ARBA00022475"/>
    </source>
</evidence>
<protein>
    <submittedName>
        <fullName evidence="13">Energy transducer TonB</fullName>
    </submittedName>
</protein>
<evidence type="ECO:0000256" key="9">
    <source>
        <dbReference type="ARBA" id="ARBA00023136"/>
    </source>
</evidence>
<evidence type="ECO:0000256" key="1">
    <source>
        <dbReference type="ARBA" id="ARBA00004383"/>
    </source>
</evidence>
<keyword evidence="9 11" id="KW-0472">Membrane</keyword>
<keyword evidence="6 11" id="KW-0812">Transmembrane</keyword>
<dbReference type="InterPro" id="IPR051045">
    <property type="entry name" value="TonB-dependent_transducer"/>
</dbReference>
<feature type="region of interest" description="Disordered" evidence="10">
    <location>
        <begin position="107"/>
        <end position="154"/>
    </location>
</feature>
<evidence type="ECO:0000256" key="8">
    <source>
        <dbReference type="ARBA" id="ARBA00022989"/>
    </source>
</evidence>
<evidence type="ECO:0000256" key="3">
    <source>
        <dbReference type="ARBA" id="ARBA00022448"/>
    </source>
</evidence>
<keyword evidence="3" id="KW-0813">Transport</keyword>
<dbReference type="NCBIfam" id="TIGR01352">
    <property type="entry name" value="tonB_Cterm"/>
    <property type="match status" value="1"/>
</dbReference>
<feature type="compositionally biased region" description="Gly residues" evidence="10">
    <location>
        <begin position="122"/>
        <end position="148"/>
    </location>
</feature>
<dbReference type="PROSITE" id="PS52015">
    <property type="entry name" value="TONB_CTD"/>
    <property type="match status" value="1"/>
</dbReference>
<accession>A0ABU3Q9N9</accession>
<reference evidence="13 14" key="1">
    <citation type="submission" date="2023-05" db="EMBL/GenBank/DDBJ databases">
        <authorList>
            <person name="Guo Y."/>
        </authorList>
    </citation>
    <scope>NUCLEOTIDE SEQUENCE [LARGE SCALE GENOMIC DNA]</scope>
    <source>
        <strain evidence="13 14">GR2756</strain>
    </source>
</reference>
<comment type="similarity">
    <text evidence="2">Belongs to the TonB family.</text>
</comment>
<keyword evidence="8 11" id="KW-1133">Transmembrane helix</keyword>
<comment type="subcellular location">
    <subcellularLocation>
        <location evidence="1">Cell inner membrane</location>
        <topology evidence="1">Single-pass membrane protein</topology>
        <orientation evidence="1">Periplasmic side</orientation>
    </subcellularLocation>
</comment>
<dbReference type="EMBL" id="JAVUPU010000007">
    <property type="protein sequence ID" value="MDT9600097.1"/>
    <property type="molecule type" value="Genomic_DNA"/>
</dbReference>
<dbReference type="SUPFAM" id="SSF74653">
    <property type="entry name" value="TolA/TonB C-terminal domain"/>
    <property type="match status" value="1"/>
</dbReference>
<keyword evidence="14" id="KW-1185">Reference proteome</keyword>
<dbReference type="PANTHER" id="PTHR33446">
    <property type="entry name" value="PROTEIN TONB-RELATED"/>
    <property type="match status" value="1"/>
</dbReference>
<evidence type="ECO:0000313" key="14">
    <source>
        <dbReference type="Proteomes" id="UP001259572"/>
    </source>
</evidence>
<feature type="region of interest" description="Disordered" evidence="10">
    <location>
        <begin position="58"/>
        <end position="83"/>
    </location>
</feature>
<dbReference type="Gene3D" id="3.30.1150.10">
    <property type="match status" value="1"/>
</dbReference>
<keyword evidence="7" id="KW-0653">Protein transport</keyword>
<comment type="caution">
    <text evidence="13">The sequence shown here is derived from an EMBL/GenBank/DDBJ whole genome shotgun (WGS) entry which is preliminary data.</text>
</comment>
<evidence type="ECO:0000256" key="10">
    <source>
        <dbReference type="SAM" id="MobiDB-lite"/>
    </source>
</evidence>
<name>A0ABU3Q9N9_9SPHN</name>
<dbReference type="Proteomes" id="UP001259572">
    <property type="component" value="Unassembled WGS sequence"/>
</dbReference>
<evidence type="ECO:0000256" key="7">
    <source>
        <dbReference type="ARBA" id="ARBA00022927"/>
    </source>
</evidence>
<evidence type="ECO:0000259" key="12">
    <source>
        <dbReference type="PROSITE" id="PS52015"/>
    </source>
</evidence>
<feature type="transmembrane region" description="Helical" evidence="11">
    <location>
        <begin position="12"/>
        <end position="30"/>
    </location>
</feature>
<dbReference type="Pfam" id="PF03544">
    <property type="entry name" value="TonB_C"/>
    <property type="match status" value="1"/>
</dbReference>
<dbReference type="InterPro" id="IPR006260">
    <property type="entry name" value="TonB/TolA_C"/>
</dbReference>
<sequence length="251" mass="26338">MTILRTRADDRIKAAAGAVLLQGLLAYFLLSGMKVPVPERVSEPLSLISILLAPPSEPIVPPPVRNRRPEGEASPPNIRSRATQIVAPPPVVTLPLPPPLVAAPVAGPGYEPTQGAADVRGPGTGAGGEGDGRGGGGLGDGDGGGGRGIPPRLMKGRIRNADYPESAKRVLAGGTVTVLYTVATNGRVVDCQIQRSSGHADLDATTCRLIVERFRYRPSLDDRGRPIRSKIIADHHWIVDESEAAPPHARL</sequence>
<evidence type="ECO:0000256" key="2">
    <source>
        <dbReference type="ARBA" id="ARBA00006555"/>
    </source>
</evidence>
<keyword evidence="5" id="KW-0997">Cell inner membrane</keyword>
<dbReference type="RefSeq" id="WP_315727196.1">
    <property type="nucleotide sequence ID" value="NZ_JAVUPU010000007.1"/>
</dbReference>
<keyword evidence="4" id="KW-1003">Cell membrane</keyword>
<evidence type="ECO:0000313" key="13">
    <source>
        <dbReference type="EMBL" id="MDT9600097.1"/>
    </source>
</evidence>
<proteinExistence type="inferred from homology"/>
<evidence type="ECO:0000256" key="6">
    <source>
        <dbReference type="ARBA" id="ARBA00022692"/>
    </source>
</evidence>